<sequence>MKKLVIKLGVYAFLILISLEVLVRIFYLGEDKPSRFVDENRVEKWRPNQEGYSVTGNRNQNFVRYNINSSGFNSYQEFEPTEDGYEVALVGDSFIEGFHQPYKSSIGRKIELELGEKIKVFEYGYAGYDMADQMHLIHAYREDFELIDRIYIKMKFSNDLNRGEYYIQSERLNLESPLNKALKKSKLLVYLSEIGALTPVKNMINDARMLVQGSSRSKSVTQQKTESKDKMFLENFKNLVALYGYDKDKTVLLMDVSTTPKLFLDYLDTNGFDYIDFGQKLNNADRNTTLVYDRHWNNFGRTLIAELLVEDLKVAGIIN</sequence>
<proteinExistence type="predicted"/>
<dbReference type="AlphaFoldDB" id="A0A850NM43"/>
<evidence type="ECO:0000256" key="1">
    <source>
        <dbReference type="SAM" id="Phobius"/>
    </source>
</evidence>
<accession>A0A850NM43</accession>
<protein>
    <recommendedName>
        <fullName evidence="4">SGNH/GDSL hydrolase family protein</fullName>
    </recommendedName>
</protein>
<dbReference type="GO" id="GO:0016788">
    <property type="term" value="F:hydrolase activity, acting on ester bonds"/>
    <property type="evidence" value="ECO:0007669"/>
    <property type="project" value="UniProtKB-ARBA"/>
</dbReference>
<evidence type="ECO:0000313" key="2">
    <source>
        <dbReference type="EMBL" id="NVN19348.1"/>
    </source>
</evidence>
<dbReference type="Gene3D" id="3.40.50.1110">
    <property type="entry name" value="SGNH hydrolase"/>
    <property type="match status" value="1"/>
</dbReference>
<keyword evidence="3" id="KW-1185">Reference proteome</keyword>
<name>A0A850NM43_9FLAO</name>
<comment type="caution">
    <text evidence="2">The sequence shown here is derived from an EMBL/GenBank/DDBJ whole genome shotgun (WGS) entry which is preliminary data.</text>
</comment>
<dbReference type="Proteomes" id="UP000558089">
    <property type="component" value="Unassembled WGS sequence"/>
</dbReference>
<feature type="transmembrane region" description="Helical" evidence="1">
    <location>
        <begin position="6"/>
        <end position="27"/>
    </location>
</feature>
<organism evidence="2 3">
    <name type="scientific">Flagellimonas chongwuensis</name>
    <dbReference type="NCBI Taxonomy" id="2697365"/>
    <lineage>
        <taxon>Bacteria</taxon>
        <taxon>Pseudomonadati</taxon>
        <taxon>Bacteroidota</taxon>
        <taxon>Flavobacteriia</taxon>
        <taxon>Flavobacteriales</taxon>
        <taxon>Flavobacteriaceae</taxon>
        <taxon>Flagellimonas</taxon>
    </lineage>
</organism>
<gene>
    <name evidence="2" type="ORF">GUA46_13445</name>
</gene>
<dbReference type="RefSeq" id="WP_176620929.1">
    <property type="nucleotide sequence ID" value="NZ_WYET01000007.1"/>
</dbReference>
<keyword evidence="1" id="KW-0812">Transmembrane</keyword>
<dbReference type="InterPro" id="IPR036514">
    <property type="entry name" value="SGNH_hydro_sf"/>
</dbReference>
<evidence type="ECO:0000313" key="3">
    <source>
        <dbReference type="Proteomes" id="UP000558089"/>
    </source>
</evidence>
<keyword evidence="1" id="KW-1133">Transmembrane helix</keyword>
<evidence type="ECO:0008006" key="4">
    <source>
        <dbReference type="Google" id="ProtNLM"/>
    </source>
</evidence>
<dbReference type="EMBL" id="WYET01000007">
    <property type="protein sequence ID" value="NVN19348.1"/>
    <property type="molecule type" value="Genomic_DNA"/>
</dbReference>
<dbReference type="SUPFAM" id="SSF52266">
    <property type="entry name" value="SGNH hydrolase"/>
    <property type="match status" value="1"/>
</dbReference>
<reference evidence="2 3" key="1">
    <citation type="submission" date="2020-01" db="EMBL/GenBank/DDBJ databases">
        <title>Draft Genome Analysis of Muricauda sp. HICW Isolated from coastal seawater of PR China.</title>
        <authorList>
            <person name="Chen M.-X."/>
        </authorList>
    </citation>
    <scope>NUCLEOTIDE SEQUENCE [LARGE SCALE GENOMIC DNA]</scope>
    <source>
        <strain evidence="2 3">HICW</strain>
    </source>
</reference>
<keyword evidence="1" id="KW-0472">Membrane</keyword>